<gene>
    <name evidence="1" type="ORF">GCM10009862_16420</name>
</gene>
<accession>A0ABN3PBW5</accession>
<dbReference type="Proteomes" id="UP001500274">
    <property type="component" value="Unassembled WGS sequence"/>
</dbReference>
<organism evidence="1 2">
    <name type="scientific">Microbacterium binotii</name>
    <dbReference type="NCBI Taxonomy" id="462710"/>
    <lineage>
        <taxon>Bacteria</taxon>
        <taxon>Bacillati</taxon>
        <taxon>Actinomycetota</taxon>
        <taxon>Actinomycetes</taxon>
        <taxon>Micrococcales</taxon>
        <taxon>Microbacteriaceae</taxon>
        <taxon>Microbacterium</taxon>
    </lineage>
</organism>
<comment type="caution">
    <text evidence="1">The sequence shown here is derived from an EMBL/GenBank/DDBJ whole genome shotgun (WGS) entry which is preliminary data.</text>
</comment>
<evidence type="ECO:0000313" key="1">
    <source>
        <dbReference type="EMBL" id="GAA2577821.1"/>
    </source>
</evidence>
<evidence type="ECO:0000313" key="2">
    <source>
        <dbReference type="Proteomes" id="UP001500274"/>
    </source>
</evidence>
<keyword evidence="2" id="KW-1185">Reference proteome</keyword>
<sequence>MGKPTGFDRDTLFAIWDRDGGRCFKCGRRLVFEYRGIDWSAHHRSPRQMGGSKVWWINQAANGLLLCGSGVTGCHGWVEANRREAEIQGFIVRRGIRLPVDVPVEHIVHGPIYLTNKGTWTLTPPDPSTTTSSTAR</sequence>
<protein>
    <recommendedName>
        <fullName evidence="3">HNH endonuclease</fullName>
    </recommendedName>
</protein>
<dbReference type="EMBL" id="BAAARI010000011">
    <property type="protein sequence ID" value="GAA2577821.1"/>
    <property type="molecule type" value="Genomic_DNA"/>
</dbReference>
<proteinExistence type="predicted"/>
<evidence type="ECO:0008006" key="3">
    <source>
        <dbReference type="Google" id="ProtNLM"/>
    </source>
</evidence>
<name>A0ABN3PBW5_9MICO</name>
<reference evidence="1 2" key="1">
    <citation type="journal article" date="2019" name="Int. J. Syst. Evol. Microbiol.">
        <title>The Global Catalogue of Microorganisms (GCM) 10K type strain sequencing project: providing services to taxonomists for standard genome sequencing and annotation.</title>
        <authorList>
            <consortium name="The Broad Institute Genomics Platform"/>
            <consortium name="The Broad Institute Genome Sequencing Center for Infectious Disease"/>
            <person name="Wu L."/>
            <person name="Ma J."/>
        </authorList>
    </citation>
    <scope>NUCLEOTIDE SEQUENCE [LARGE SCALE GENOMIC DNA]</scope>
    <source>
        <strain evidence="1 2">JCM 16365</strain>
    </source>
</reference>